<proteinExistence type="predicted"/>
<protein>
    <submittedName>
        <fullName evidence="2">Uncharacterized protein</fullName>
    </submittedName>
</protein>
<evidence type="ECO:0000256" key="1">
    <source>
        <dbReference type="SAM" id="MobiDB-lite"/>
    </source>
</evidence>
<comment type="caution">
    <text evidence="2">The sequence shown here is derived from an EMBL/GenBank/DDBJ whole genome shotgun (WGS) entry which is preliminary data.</text>
</comment>
<feature type="non-terminal residue" evidence="2">
    <location>
        <position position="1"/>
    </location>
</feature>
<feature type="compositionally biased region" description="Low complexity" evidence="1">
    <location>
        <begin position="18"/>
        <end position="37"/>
    </location>
</feature>
<accession>A0A9Q0BNF0</accession>
<reference evidence="2" key="1">
    <citation type="journal article" date="2023" name="Genome Biol. Evol.">
        <title>Long-read-based Genome Assembly of Drosophila gunungcola Reveals Fewer Chemosensory Genes in Flower-breeding Species.</title>
        <authorList>
            <person name="Negi A."/>
            <person name="Liao B.Y."/>
            <person name="Yeh S.D."/>
        </authorList>
    </citation>
    <scope>NUCLEOTIDE SEQUENCE</scope>
    <source>
        <strain evidence="2">Sukarami</strain>
    </source>
</reference>
<dbReference type="EMBL" id="JAMKOV010000007">
    <property type="protein sequence ID" value="KAI8038897.1"/>
    <property type="molecule type" value="Genomic_DNA"/>
</dbReference>
<sequence length="43" mass="4793">ESKSAAAKQLRGKQRWQNSNTNSKNNNNNNKSPANNNIISLTH</sequence>
<evidence type="ECO:0000313" key="2">
    <source>
        <dbReference type="EMBL" id="KAI8038897.1"/>
    </source>
</evidence>
<evidence type="ECO:0000313" key="3">
    <source>
        <dbReference type="Proteomes" id="UP001059596"/>
    </source>
</evidence>
<organism evidence="2 3">
    <name type="scientific">Drosophila gunungcola</name>
    <name type="common">fruit fly</name>
    <dbReference type="NCBI Taxonomy" id="103775"/>
    <lineage>
        <taxon>Eukaryota</taxon>
        <taxon>Metazoa</taxon>
        <taxon>Ecdysozoa</taxon>
        <taxon>Arthropoda</taxon>
        <taxon>Hexapoda</taxon>
        <taxon>Insecta</taxon>
        <taxon>Pterygota</taxon>
        <taxon>Neoptera</taxon>
        <taxon>Endopterygota</taxon>
        <taxon>Diptera</taxon>
        <taxon>Brachycera</taxon>
        <taxon>Muscomorpha</taxon>
        <taxon>Ephydroidea</taxon>
        <taxon>Drosophilidae</taxon>
        <taxon>Drosophila</taxon>
        <taxon>Sophophora</taxon>
    </lineage>
</organism>
<feature type="region of interest" description="Disordered" evidence="1">
    <location>
        <begin position="1"/>
        <end position="43"/>
    </location>
</feature>
<keyword evidence="3" id="KW-1185">Reference proteome</keyword>
<dbReference type="Proteomes" id="UP001059596">
    <property type="component" value="Unassembled WGS sequence"/>
</dbReference>
<dbReference type="AlphaFoldDB" id="A0A9Q0BNF0"/>
<name>A0A9Q0BNF0_9MUSC</name>
<gene>
    <name evidence="2" type="ORF">M5D96_008815</name>
</gene>